<dbReference type="Proteomes" id="UP001331515">
    <property type="component" value="Unassembled WGS sequence"/>
</dbReference>
<keyword evidence="3" id="KW-1185">Reference proteome</keyword>
<evidence type="ECO:0000256" key="1">
    <source>
        <dbReference type="SAM" id="MobiDB-lite"/>
    </source>
</evidence>
<feature type="region of interest" description="Disordered" evidence="1">
    <location>
        <begin position="20"/>
        <end position="41"/>
    </location>
</feature>
<comment type="caution">
    <text evidence="2">The sequence shown here is derived from an EMBL/GenBank/DDBJ whole genome shotgun (WGS) entry which is preliminary data.</text>
</comment>
<organism evidence="2 3">
    <name type="scientific">Champsocephalus gunnari</name>
    <name type="common">Mackerel icefish</name>
    <dbReference type="NCBI Taxonomy" id="52237"/>
    <lineage>
        <taxon>Eukaryota</taxon>
        <taxon>Metazoa</taxon>
        <taxon>Chordata</taxon>
        <taxon>Craniata</taxon>
        <taxon>Vertebrata</taxon>
        <taxon>Euteleostomi</taxon>
        <taxon>Actinopterygii</taxon>
        <taxon>Neopterygii</taxon>
        <taxon>Teleostei</taxon>
        <taxon>Neoteleostei</taxon>
        <taxon>Acanthomorphata</taxon>
        <taxon>Eupercaria</taxon>
        <taxon>Perciformes</taxon>
        <taxon>Notothenioidei</taxon>
        <taxon>Channichthyidae</taxon>
        <taxon>Champsocephalus</taxon>
    </lineage>
</organism>
<proteinExistence type="predicted"/>
<dbReference type="EMBL" id="JAURVH010001523">
    <property type="protein sequence ID" value="KAK5920829.1"/>
    <property type="molecule type" value="Genomic_DNA"/>
</dbReference>
<protein>
    <submittedName>
        <fullName evidence="2">Uncharacterized protein</fullName>
    </submittedName>
</protein>
<evidence type="ECO:0000313" key="2">
    <source>
        <dbReference type="EMBL" id="KAK5920829.1"/>
    </source>
</evidence>
<accession>A0AAN8HQX4</accession>
<evidence type="ECO:0000313" key="3">
    <source>
        <dbReference type="Proteomes" id="UP001331515"/>
    </source>
</evidence>
<reference evidence="2 3" key="1">
    <citation type="journal article" date="2023" name="Mol. Biol. Evol.">
        <title>Genomics of Secondarily Temperate Adaptation in the Only Non-Antarctic Icefish.</title>
        <authorList>
            <person name="Rivera-Colon A.G."/>
            <person name="Rayamajhi N."/>
            <person name="Minhas B.F."/>
            <person name="Madrigal G."/>
            <person name="Bilyk K.T."/>
            <person name="Yoon V."/>
            <person name="Hune M."/>
            <person name="Gregory S."/>
            <person name="Cheng C.H.C."/>
            <person name="Catchen J.M."/>
        </authorList>
    </citation>
    <scope>NUCLEOTIDE SEQUENCE [LARGE SCALE GENOMIC DNA]</scope>
    <source>
        <tissue evidence="2">White muscle</tissue>
    </source>
</reference>
<feature type="region of interest" description="Disordered" evidence="1">
    <location>
        <begin position="66"/>
        <end position="115"/>
    </location>
</feature>
<name>A0AAN8HQX4_CHAGU</name>
<sequence length="115" mass="12357">MGYGDDKLGDSVVAQHAVTGANRGGGYQREPAGGILAHAQRGTLSQPHPAWNLLFSRILPDLPPPLLTRGASHRTQLISKHLMSPRQENRPPLNLPAPRPPTRLSGGAETALYKD</sequence>
<dbReference type="AlphaFoldDB" id="A0AAN8HQX4"/>
<gene>
    <name evidence="2" type="ORF">CgunFtcFv8_024591</name>
</gene>